<organism evidence="2 3">
    <name type="scientific">Rosa chinensis</name>
    <name type="common">China rose</name>
    <dbReference type="NCBI Taxonomy" id="74649"/>
    <lineage>
        <taxon>Eukaryota</taxon>
        <taxon>Viridiplantae</taxon>
        <taxon>Streptophyta</taxon>
        <taxon>Embryophyta</taxon>
        <taxon>Tracheophyta</taxon>
        <taxon>Spermatophyta</taxon>
        <taxon>Magnoliopsida</taxon>
        <taxon>eudicotyledons</taxon>
        <taxon>Gunneridae</taxon>
        <taxon>Pentapetalae</taxon>
        <taxon>rosids</taxon>
        <taxon>fabids</taxon>
        <taxon>Rosales</taxon>
        <taxon>Rosaceae</taxon>
        <taxon>Rosoideae</taxon>
        <taxon>Rosoideae incertae sedis</taxon>
        <taxon>Rosa</taxon>
    </lineage>
</organism>
<evidence type="ECO:0000256" key="1">
    <source>
        <dbReference type="SAM" id="MobiDB-lite"/>
    </source>
</evidence>
<dbReference type="AlphaFoldDB" id="A0A2P6QLH3"/>
<accession>A0A2P6QLH3</accession>
<comment type="caution">
    <text evidence="2">The sequence shown here is derived from an EMBL/GenBank/DDBJ whole genome shotgun (WGS) entry which is preliminary data.</text>
</comment>
<dbReference type="Proteomes" id="UP000238479">
    <property type="component" value="Chromosome 5"/>
</dbReference>
<reference evidence="2 3" key="1">
    <citation type="journal article" date="2018" name="Nat. Genet.">
        <title>The Rosa genome provides new insights in the design of modern roses.</title>
        <authorList>
            <person name="Bendahmane M."/>
        </authorList>
    </citation>
    <scope>NUCLEOTIDE SEQUENCE [LARGE SCALE GENOMIC DNA]</scope>
    <source>
        <strain evidence="3">cv. Old Blush</strain>
    </source>
</reference>
<feature type="compositionally biased region" description="Basic and acidic residues" evidence="1">
    <location>
        <begin position="47"/>
        <end position="60"/>
    </location>
</feature>
<protein>
    <submittedName>
        <fullName evidence="2">Uncharacterized protein</fullName>
    </submittedName>
</protein>
<sequence>MRSESPEIPIHGEPKRTTSSCRHVQLWSQSQARSLRRTPGGDLGGSAEHEGVGGEVHSKGESGLPNSPSSSSGGFRQFSSKKRTL</sequence>
<dbReference type="EMBL" id="PDCK01000043">
    <property type="protein sequence ID" value="PRQ35027.1"/>
    <property type="molecule type" value="Genomic_DNA"/>
</dbReference>
<feature type="region of interest" description="Disordered" evidence="1">
    <location>
        <begin position="1"/>
        <end position="85"/>
    </location>
</feature>
<name>A0A2P6QLH3_ROSCH</name>
<feature type="compositionally biased region" description="Polar residues" evidence="1">
    <location>
        <begin position="17"/>
        <end position="33"/>
    </location>
</feature>
<evidence type="ECO:0000313" key="2">
    <source>
        <dbReference type="EMBL" id="PRQ35027.1"/>
    </source>
</evidence>
<keyword evidence="3" id="KW-1185">Reference proteome</keyword>
<evidence type="ECO:0000313" key="3">
    <source>
        <dbReference type="Proteomes" id="UP000238479"/>
    </source>
</evidence>
<feature type="compositionally biased region" description="Low complexity" evidence="1">
    <location>
        <begin position="61"/>
        <end position="78"/>
    </location>
</feature>
<proteinExistence type="predicted"/>
<gene>
    <name evidence="2" type="ORF">RchiOBHm_Chr5g0075561</name>
</gene>
<dbReference type="Gramene" id="PRQ35027">
    <property type="protein sequence ID" value="PRQ35027"/>
    <property type="gene ID" value="RchiOBHm_Chr5g0075561"/>
</dbReference>
<feature type="compositionally biased region" description="Basic and acidic residues" evidence="1">
    <location>
        <begin position="1"/>
        <end position="16"/>
    </location>
</feature>